<evidence type="ECO:0000256" key="5">
    <source>
        <dbReference type="ARBA" id="ARBA00023288"/>
    </source>
</evidence>
<dbReference type="PANTHER" id="PTHR43649">
    <property type="entry name" value="ARABINOSE-BINDING PROTEIN-RELATED"/>
    <property type="match status" value="1"/>
</dbReference>
<dbReference type="PROSITE" id="PS51257">
    <property type="entry name" value="PROKAR_LIPOPROTEIN"/>
    <property type="match status" value="1"/>
</dbReference>
<keyword evidence="4" id="KW-0564">Palmitate</keyword>
<dbReference type="InterPro" id="IPR006059">
    <property type="entry name" value="SBP"/>
</dbReference>
<dbReference type="Proteomes" id="UP001596113">
    <property type="component" value="Unassembled WGS sequence"/>
</dbReference>
<keyword evidence="1" id="KW-1003">Cell membrane</keyword>
<dbReference type="EMBL" id="JBHSMI010000029">
    <property type="protein sequence ID" value="MFC5405398.1"/>
    <property type="molecule type" value="Genomic_DNA"/>
</dbReference>
<keyword evidence="2 6" id="KW-0732">Signal</keyword>
<gene>
    <name evidence="7" type="ORF">ACFPOF_21860</name>
</gene>
<proteinExistence type="predicted"/>
<evidence type="ECO:0000256" key="4">
    <source>
        <dbReference type="ARBA" id="ARBA00023139"/>
    </source>
</evidence>
<keyword evidence="8" id="KW-1185">Reference proteome</keyword>
<dbReference type="RefSeq" id="WP_378136601.1">
    <property type="nucleotide sequence ID" value="NZ_JBHSMI010000029.1"/>
</dbReference>
<dbReference type="Gene3D" id="3.40.190.10">
    <property type="entry name" value="Periplasmic binding protein-like II"/>
    <property type="match status" value="2"/>
</dbReference>
<evidence type="ECO:0000256" key="1">
    <source>
        <dbReference type="ARBA" id="ARBA00022475"/>
    </source>
</evidence>
<evidence type="ECO:0000256" key="3">
    <source>
        <dbReference type="ARBA" id="ARBA00023136"/>
    </source>
</evidence>
<comment type="caution">
    <text evidence="7">The sequence shown here is derived from an EMBL/GenBank/DDBJ whole genome shotgun (WGS) entry which is preliminary data.</text>
</comment>
<name>A0ABW0HXX8_9BACL</name>
<evidence type="ECO:0000256" key="2">
    <source>
        <dbReference type="ARBA" id="ARBA00022729"/>
    </source>
</evidence>
<keyword evidence="3" id="KW-0472">Membrane</keyword>
<evidence type="ECO:0000313" key="7">
    <source>
        <dbReference type="EMBL" id="MFC5405398.1"/>
    </source>
</evidence>
<evidence type="ECO:0000256" key="6">
    <source>
        <dbReference type="SAM" id="SignalP"/>
    </source>
</evidence>
<protein>
    <submittedName>
        <fullName evidence="7">ABC transporter substrate-binding protein</fullName>
    </submittedName>
</protein>
<dbReference type="SUPFAM" id="SSF53850">
    <property type="entry name" value="Periplasmic binding protein-like II"/>
    <property type="match status" value="1"/>
</dbReference>
<reference evidence="8" key="1">
    <citation type="journal article" date="2019" name="Int. J. Syst. Evol. Microbiol.">
        <title>The Global Catalogue of Microorganisms (GCM) 10K type strain sequencing project: providing services to taxonomists for standard genome sequencing and annotation.</title>
        <authorList>
            <consortium name="The Broad Institute Genomics Platform"/>
            <consortium name="The Broad Institute Genome Sequencing Center for Infectious Disease"/>
            <person name="Wu L."/>
            <person name="Ma J."/>
        </authorList>
    </citation>
    <scope>NUCLEOTIDE SEQUENCE [LARGE SCALE GENOMIC DNA]</scope>
    <source>
        <strain evidence="8">CGMCC 1.18575</strain>
    </source>
</reference>
<dbReference type="InterPro" id="IPR050490">
    <property type="entry name" value="Bact_solute-bd_prot1"/>
</dbReference>
<accession>A0ABW0HXX8</accession>
<keyword evidence="5" id="KW-0449">Lipoprotein</keyword>
<organism evidence="7 8">
    <name type="scientific">Cohnella soli</name>
    <dbReference type="NCBI Taxonomy" id="425005"/>
    <lineage>
        <taxon>Bacteria</taxon>
        <taxon>Bacillati</taxon>
        <taxon>Bacillota</taxon>
        <taxon>Bacilli</taxon>
        <taxon>Bacillales</taxon>
        <taxon>Paenibacillaceae</taxon>
        <taxon>Cohnella</taxon>
    </lineage>
</organism>
<dbReference type="PANTHER" id="PTHR43649:SF33">
    <property type="entry name" value="POLYGALACTURONAN_RHAMNOGALACTURONAN-BINDING PROTEIN YTCQ"/>
    <property type="match status" value="1"/>
</dbReference>
<feature type="chain" id="PRO_5045771020" evidence="6">
    <location>
        <begin position="27"/>
        <end position="431"/>
    </location>
</feature>
<dbReference type="Pfam" id="PF01547">
    <property type="entry name" value="SBP_bac_1"/>
    <property type="match status" value="1"/>
</dbReference>
<feature type="signal peptide" evidence="6">
    <location>
        <begin position="1"/>
        <end position="26"/>
    </location>
</feature>
<sequence>MNNATMRLKKLTSAGVTVVMLSSLLAACSGGGKDGGTTSSGNDKAEVSMMLAESVFNHIQDKLIEEFESSHQNIKIKVETLPDGSLFDTLRTRIATGELPDIYQLNIGHDTTTMADKAGYIYDLSKLEASQNFSESIRKATSLKDKQAIFTNGLGVLGLNYNKAMLKDVGYNEPPQTWDQLMDAGKKLKEKGKDLLVYSSKWETGIGNVFHWTFGAHAVKNDAFKQAYLSNSVDWSLPDNRAILEEGFKRFKDLNEFVRTGSFTNEYAIAQQSFANGDAAMLLGGTWEAKTLHELNTDLDFGFINLPYETDEKNAYVFVPEDGFAINAKSQHVEEAKVFLNWLFSKEIYGKLNEAAGSLSAMPGVGKPDEAYSDVPNWLQTDRVISFANTGPIPGATWIALGNAAQEYTFKGDLDKAIDKFISEYNKTKAK</sequence>
<evidence type="ECO:0000313" key="8">
    <source>
        <dbReference type="Proteomes" id="UP001596113"/>
    </source>
</evidence>